<proteinExistence type="predicted"/>
<dbReference type="AlphaFoldDB" id="A0A5E7T0D7"/>
<protein>
    <submittedName>
        <fullName evidence="2">Uncharacterized protein</fullName>
    </submittedName>
</protein>
<feature type="coiled-coil region" evidence="1">
    <location>
        <begin position="17"/>
        <end position="44"/>
    </location>
</feature>
<sequence length="48" mass="5405">MKELISFAIGVVVGVVIMKRSQAVDELRKELEREKAQNRFRAANESAS</sequence>
<accession>A0A5E7T0D7</accession>
<name>A0A5E7T0D7_PSEFL</name>
<dbReference type="Proteomes" id="UP000326452">
    <property type="component" value="Unassembled WGS sequence"/>
</dbReference>
<keyword evidence="1" id="KW-0175">Coiled coil</keyword>
<dbReference type="RefSeq" id="WP_191625129.1">
    <property type="nucleotide sequence ID" value="NZ_CABVJC010000002.1"/>
</dbReference>
<dbReference type="EMBL" id="CABVJC010000002">
    <property type="protein sequence ID" value="VVP91337.1"/>
    <property type="molecule type" value="Genomic_DNA"/>
</dbReference>
<evidence type="ECO:0000313" key="3">
    <source>
        <dbReference type="Proteomes" id="UP000326452"/>
    </source>
</evidence>
<gene>
    <name evidence="2" type="ORF">PS941_01715</name>
</gene>
<reference evidence="2 3" key="1">
    <citation type="submission" date="2019-09" db="EMBL/GenBank/DDBJ databases">
        <authorList>
            <person name="Chandra G."/>
            <person name="Truman W A."/>
        </authorList>
    </citation>
    <scope>NUCLEOTIDE SEQUENCE [LARGE SCALE GENOMIC DNA]</scope>
    <source>
        <strain evidence="2">PS941</strain>
    </source>
</reference>
<evidence type="ECO:0000256" key="1">
    <source>
        <dbReference type="SAM" id="Coils"/>
    </source>
</evidence>
<evidence type="ECO:0000313" key="2">
    <source>
        <dbReference type="EMBL" id="VVP91337.1"/>
    </source>
</evidence>
<organism evidence="2 3">
    <name type="scientific">Pseudomonas fluorescens</name>
    <dbReference type="NCBI Taxonomy" id="294"/>
    <lineage>
        <taxon>Bacteria</taxon>
        <taxon>Pseudomonadati</taxon>
        <taxon>Pseudomonadota</taxon>
        <taxon>Gammaproteobacteria</taxon>
        <taxon>Pseudomonadales</taxon>
        <taxon>Pseudomonadaceae</taxon>
        <taxon>Pseudomonas</taxon>
    </lineage>
</organism>